<dbReference type="PANTHER" id="PTHR37817">
    <property type="entry name" value="N-ACETYLTRANSFERASE EIS"/>
    <property type="match status" value="1"/>
</dbReference>
<comment type="caution">
    <text evidence="2">The sequence shown here is derived from an EMBL/GenBank/DDBJ whole genome shotgun (WGS) entry which is preliminary data.</text>
</comment>
<protein>
    <submittedName>
        <fullName evidence="2">GNAT family N-acetyltransferase</fullName>
    </submittedName>
</protein>
<evidence type="ECO:0000259" key="1">
    <source>
        <dbReference type="PROSITE" id="PS51186"/>
    </source>
</evidence>
<dbReference type="Gene3D" id="3.30.1050.10">
    <property type="entry name" value="SCP2 sterol-binding domain"/>
    <property type="match status" value="1"/>
</dbReference>
<dbReference type="GO" id="GO:0030649">
    <property type="term" value="P:aminoglycoside antibiotic catabolic process"/>
    <property type="evidence" value="ECO:0007669"/>
    <property type="project" value="TreeGrafter"/>
</dbReference>
<evidence type="ECO:0000313" key="3">
    <source>
        <dbReference type="Proteomes" id="UP000824112"/>
    </source>
</evidence>
<accession>A0A9D1M8U7</accession>
<reference evidence="2" key="1">
    <citation type="submission" date="2020-10" db="EMBL/GenBank/DDBJ databases">
        <authorList>
            <person name="Gilroy R."/>
        </authorList>
    </citation>
    <scope>NUCLEOTIDE SEQUENCE</scope>
    <source>
        <strain evidence="2">CHK158-818</strain>
    </source>
</reference>
<dbReference type="InterPro" id="IPR016181">
    <property type="entry name" value="Acyl_CoA_acyltransferase"/>
</dbReference>
<dbReference type="GO" id="GO:0034069">
    <property type="term" value="F:aminoglycoside N-acetyltransferase activity"/>
    <property type="evidence" value="ECO:0007669"/>
    <property type="project" value="TreeGrafter"/>
</dbReference>
<feature type="domain" description="N-acetyltransferase" evidence="1">
    <location>
        <begin position="1"/>
        <end position="142"/>
    </location>
</feature>
<reference evidence="2" key="2">
    <citation type="journal article" date="2021" name="PeerJ">
        <title>Extensive microbial diversity within the chicken gut microbiome revealed by metagenomics and culture.</title>
        <authorList>
            <person name="Gilroy R."/>
            <person name="Ravi A."/>
            <person name="Getino M."/>
            <person name="Pursley I."/>
            <person name="Horton D.L."/>
            <person name="Alikhan N.F."/>
            <person name="Baker D."/>
            <person name="Gharbi K."/>
            <person name="Hall N."/>
            <person name="Watson M."/>
            <person name="Adriaenssens E.M."/>
            <person name="Foster-Nyarko E."/>
            <person name="Jarju S."/>
            <person name="Secka A."/>
            <person name="Antonio M."/>
            <person name="Oren A."/>
            <person name="Chaudhuri R.R."/>
            <person name="La Ragione R."/>
            <person name="Hildebrand F."/>
            <person name="Pallen M.J."/>
        </authorList>
    </citation>
    <scope>NUCLEOTIDE SEQUENCE</scope>
    <source>
        <strain evidence="2">CHK158-818</strain>
    </source>
</reference>
<proteinExistence type="predicted"/>
<gene>
    <name evidence="2" type="ORF">IAB03_07615</name>
</gene>
<sequence>MDKQEKRRHVMELWKSCFHDSDAFVDFYFTEKYVDENVAAVWEKGRLLSALQMIPYTSTCWRAVFPVSYIAGASTAPDVRGRGLMSGLLRQSFREMFARGVAFTVLIPAGQGLFDYYTRFGYTPVYYGREISFSFPVEKYAESEERPLSRSLIYEYFSCRQHSSSCTILHDRRDFEAIARDIESEGGAIVSVSSHDRITALAFAQYDGTCIFISEWMYDDPFSRTALLEKCASRFRCSKICCRMISDKQGRAYGMARIIRVEDMLKVWASLCPECSCRLPVTDEIIPENNGLFVVEKGVCYKKSLDIGTEAMDIGRLSALFLMGEDENGCCPFPRQQPSMSLMFS</sequence>
<dbReference type="Pfam" id="PF13527">
    <property type="entry name" value="Acetyltransf_9"/>
    <property type="match status" value="1"/>
</dbReference>
<dbReference type="Proteomes" id="UP000824112">
    <property type="component" value="Unassembled WGS sequence"/>
</dbReference>
<dbReference type="PANTHER" id="PTHR37817:SF1">
    <property type="entry name" value="N-ACETYLTRANSFERASE EIS"/>
    <property type="match status" value="1"/>
</dbReference>
<dbReference type="AlphaFoldDB" id="A0A9D1M8U7"/>
<dbReference type="Gene3D" id="3.40.630.30">
    <property type="match status" value="1"/>
</dbReference>
<dbReference type="SUPFAM" id="SSF55729">
    <property type="entry name" value="Acyl-CoA N-acyltransferases (Nat)"/>
    <property type="match status" value="1"/>
</dbReference>
<dbReference type="InterPro" id="IPR051554">
    <property type="entry name" value="Acetyltransferase_Eis"/>
</dbReference>
<dbReference type="InterPro" id="IPR000182">
    <property type="entry name" value="GNAT_dom"/>
</dbReference>
<dbReference type="InterPro" id="IPR036527">
    <property type="entry name" value="SCP2_sterol-bd_dom_sf"/>
</dbReference>
<dbReference type="PROSITE" id="PS51186">
    <property type="entry name" value="GNAT"/>
    <property type="match status" value="1"/>
</dbReference>
<name>A0A9D1M8U7_9BACT</name>
<dbReference type="EMBL" id="DVNA01000170">
    <property type="protein sequence ID" value="HIU55653.1"/>
    <property type="molecule type" value="Genomic_DNA"/>
</dbReference>
<organism evidence="2 3">
    <name type="scientific">Candidatus Gallibacteroides avistercoris</name>
    <dbReference type="NCBI Taxonomy" id="2840833"/>
    <lineage>
        <taxon>Bacteria</taxon>
        <taxon>Pseudomonadati</taxon>
        <taxon>Bacteroidota</taxon>
        <taxon>Bacteroidia</taxon>
        <taxon>Bacteroidales</taxon>
        <taxon>Bacteroidaceae</taxon>
        <taxon>Bacteroidaceae incertae sedis</taxon>
        <taxon>Candidatus Gallibacteroides</taxon>
    </lineage>
</organism>
<evidence type="ECO:0000313" key="2">
    <source>
        <dbReference type="EMBL" id="HIU55653.1"/>
    </source>
</evidence>